<gene>
    <name evidence="2" type="ORF">O4220_16900</name>
</gene>
<dbReference type="CDD" id="cd00090">
    <property type="entry name" value="HTH_ARSR"/>
    <property type="match status" value="1"/>
</dbReference>
<dbReference type="SMART" id="SM00347">
    <property type="entry name" value="HTH_MARR"/>
    <property type="match status" value="1"/>
</dbReference>
<accession>A0ABT4MGU5</accession>
<dbReference type="SUPFAM" id="SSF46785">
    <property type="entry name" value="Winged helix' DNA-binding domain"/>
    <property type="match status" value="1"/>
</dbReference>
<dbReference type="InterPro" id="IPR036390">
    <property type="entry name" value="WH_DNA-bd_sf"/>
</dbReference>
<dbReference type="Proteomes" id="UP001081071">
    <property type="component" value="Unassembled WGS sequence"/>
</dbReference>
<comment type="caution">
    <text evidence="2">The sequence shown here is derived from an EMBL/GenBank/DDBJ whole genome shotgun (WGS) entry which is preliminary data.</text>
</comment>
<dbReference type="Pfam" id="PF01047">
    <property type="entry name" value="MarR"/>
    <property type="match status" value="1"/>
</dbReference>
<dbReference type="InterPro" id="IPR036388">
    <property type="entry name" value="WH-like_DNA-bd_sf"/>
</dbReference>
<dbReference type="InterPro" id="IPR000835">
    <property type="entry name" value="HTH_MarR-typ"/>
</dbReference>
<name>A0ABT4MGU5_9NOCA</name>
<evidence type="ECO:0000259" key="1">
    <source>
        <dbReference type="PROSITE" id="PS50995"/>
    </source>
</evidence>
<dbReference type="PANTHER" id="PTHR33164">
    <property type="entry name" value="TRANSCRIPTIONAL REGULATOR, MARR FAMILY"/>
    <property type="match status" value="1"/>
</dbReference>
<dbReference type="PROSITE" id="PS50995">
    <property type="entry name" value="HTH_MARR_2"/>
    <property type="match status" value="1"/>
</dbReference>
<dbReference type="InterPro" id="IPR011991">
    <property type="entry name" value="ArsR-like_HTH"/>
</dbReference>
<feature type="domain" description="HTH marR-type" evidence="1">
    <location>
        <begin position="1"/>
        <end position="144"/>
    </location>
</feature>
<reference evidence="2" key="1">
    <citation type="submission" date="2022-12" db="EMBL/GenBank/DDBJ databases">
        <authorList>
            <person name="Krivoruchko A.V."/>
            <person name="Elkin A."/>
        </authorList>
    </citation>
    <scope>NUCLEOTIDE SEQUENCE</scope>
    <source>
        <strain evidence="2">IEGM 1391</strain>
    </source>
</reference>
<dbReference type="InterPro" id="IPR039422">
    <property type="entry name" value="MarR/SlyA-like"/>
</dbReference>
<dbReference type="PANTHER" id="PTHR33164:SF106">
    <property type="entry name" value="TRANSCRIPTIONAL REGULATORY PROTEIN"/>
    <property type="match status" value="1"/>
</dbReference>
<evidence type="ECO:0000313" key="3">
    <source>
        <dbReference type="Proteomes" id="UP001081071"/>
    </source>
</evidence>
<organism evidence="2 3">
    <name type="scientific">Rhodococcus ruber</name>
    <dbReference type="NCBI Taxonomy" id="1830"/>
    <lineage>
        <taxon>Bacteria</taxon>
        <taxon>Bacillati</taxon>
        <taxon>Actinomycetota</taxon>
        <taxon>Actinomycetes</taxon>
        <taxon>Mycobacteriales</taxon>
        <taxon>Nocardiaceae</taxon>
        <taxon>Rhodococcus</taxon>
    </lineage>
</organism>
<evidence type="ECO:0000313" key="2">
    <source>
        <dbReference type="EMBL" id="MCZ4520192.1"/>
    </source>
</evidence>
<dbReference type="PRINTS" id="PR00598">
    <property type="entry name" value="HTHMARR"/>
</dbReference>
<proteinExistence type="predicted"/>
<dbReference type="EMBL" id="JAPWIJ010000006">
    <property type="protein sequence ID" value="MCZ4520192.1"/>
    <property type="molecule type" value="Genomic_DNA"/>
</dbReference>
<dbReference type="Gene3D" id="1.10.10.10">
    <property type="entry name" value="Winged helix-like DNA-binding domain superfamily/Winged helix DNA-binding domain"/>
    <property type="match status" value="1"/>
</dbReference>
<sequence length="162" mass="18046">MAQQEIEARSTPGELLGREFITSVVVFHEVVGRAMGLSPVERKCMDVLKRLGPVSAGEIADHTGLTSGAVTGLIDRLVKAGFAERTRDEHDRRKVVVQLTTNDEMNRRTESIFGPLGADMHELMSTYSAEELTVIADFQRRTSDVLVANTRRLLEQQADHER</sequence>
<dbReference type="RefSeq" id="WP_269606223.1">
    <property type="nucleotide sequence ID" value="NZ_JAPWIJ010000006.1"/>
</dbReference>
<protein>
    <submittedName>
        <fullName evidence="2">MarR family transcriptional regulator</fullName>
    </submittedName>
</protein>
<keyword evidence="3" id="KW-1185">Reference proteome</keyword>